<organism evidence="1 2">
    <name type="scientific">Muribaculum caecicola</name>
    <dbReference type="NCBI Taxonomy" id="3038144"/>
    <lineage>
        <taxon>Bacteria</taxon>
        <taxon>Pseudomonadati</taxon>
        <taxon>Bacteroidota</taxon>
        <taxon>Bacteroidia</taxon>
        <taxon>Bacteroidales</taxon>
        <taxon>Muribaculaceae</taxon>
        <taxon>Muribaculum</taxon>
    </lineage>
</organism>
<keyword evidence="2" id="KW-1185">Reference proteome</keyword>
<sequence>MTDDKQKLAAKNMLDTYLKAHRLRRTPERYVVLDKVSEATRPFGVDEIVQAVAEEGFLLSRTTVYSTLALFVKCGIVRMHRFGTSKSAKYERASIADGLIHLICSQCGKVKEVKDPALTASVTNRSYSAFHPAHSCLYVYGTCSTCSRKNRKTRKSEKTTHNTNKKK</sequence>
<gene>
    <name evidence="1" type="ORF">E5990_06005</name>
</gene>
<evidence type="ECO:0000313" key="1">
    <source>
        <dbReference type="EMBL" id="THG51460.1"/>
    </source>
</evidence>
<evidence type="ECO:0000313" key="2">
    <source>
        <dbReference type="Proteomes" id="UP000305401"/>
    </source>
</evidence>
<accession>A0AC61S557</accession>
<reference evidence="1" key="1">
    <citation type="submission" date="2019-04" db="EMBL/GenBank/DDBJ databases">
        <title>Microbes associate with the intestines of laboratory mice.</title>
        <authorList>
            <person name="Navarre W."/>
            <person name="Wong E."/>
            <person name="Huang K.C."/>
            <person name="Tropini C."/>
            <person name="Ng K."/>
            <person name="Yu B."/>
        </authorList>
    </citation>
    <scope>NUCLEOTIDE SEQUENCE</scope>
    <source>
        <strain evidence="1">NM86_A22</strain>
    </source>
</reference>
<dbReference type="Proteomes" id="UP000305401">
    <property type="component" value="Unassembled WGS sequence"/>
</dbReference>
<proteinExistence type="predicted"/>
<dbReference type="EMBL" id="SSTG01000060">
    <property type="protein sequence ID" value="THG51460.1"/>
    <property type="molecule type" value="Genomic_DNA"/>
</dbReference>
<name>A0AC61S557_9BACT</name>
<comment type="caution">
    <text evidence="1">The sequence shown here is derived from an EMBL/GenBank/DDBJ whole genome shotgun (WGS) entry which is preliminary data.</text>
</comment>
<protein>
    <submittedName>
        <fullName evidence="1">Transcriptional repressor</fullName>
    </submittedName>
</protein>